<organism evidence="3 4">
    <name type="scientific">Fodinibius halophilus</name>
    <dbReference type="NCBI Taxonomy" id="1736908"/>
    <lineage>
        <taxon>Bacteria</taxon>
        <taxon>Pseudomonadati</taxon>
        <taxon>Balneolota</taxon>
        <taxon>Balneolia</taxon>
        <taxon>Balneolales</taxon>
        <taxon>Balneolaceae</taxon>
        <taxon>Fodinibius</taxon>
    </lineage>
</organism>
<evidence type="ECO:0000313" key="3">
    <source>
        <dbReference type="EMBL" id="NGP90213.1"/>
    </source>
</evidence>
<evidence type="ECO:0000313" key="4">
    <source>
        <dbReference type="Proteomes" id="UP000479132"/>
    </source>
</evidence>
<feature type="compositionally biased region" description="Basic and acidic residues" evidence="1">
    <location>
        <begin position="19"/>
        <end position="31"/>
    </location>
</feature>
<reference evidence="3 4" key="1">
    <citation type="submission" date="2020-02" db="EMBL/GenBank/DDBJ databases">
        <title>Aliifodinibius halophilus 2W32, complete genome.</title>
        <authorList>
            <person name="Li Y."/>
            <person name="Wu S."/>
        </authorList>
    </citation>
    <scope>NUCLEOTIDE SEQUENCE [LARGE SCALE GENOMIC DNA]</scope>
    <source>
        <strain evidence="3 4">2W32</strain>
    </source>
</reference>
<dbReference type="Pfam" id="PF13349">
    <property type="entry name" value="DUF4097"/>
    <property type="match status" value="1"/>
</dbReference>
<dbReference type="InterPro" id="IPR025164">
    <property type="entry name" value="Toastrack_DUF4097"/>
</dbReference>
<dbReference type="EMBL" id="JAALLS010000041">
    <property type="protein sequence ID" value="NGP90213.1"/>
    <property type="molecule type" value="Genomic_DNA"/>
</dbReference>
<keyword evidence="4" id="KW-1185">Reference proteome</keyword>
<comment type="caution">
    <text evidence="3">The sequence shown here is derived from an EMBL/GenBank/DDBJ whole genome shotgun (WGS) entry which is preliminary data.</text>
</comment>
<name>A0A6M1TCU6_9BACT</name>
<evidence type="ECO:0000256" key="1">
    <source>
        <dbReference type="SAM" id="MobiDB-lite"/>
    </source>
</evidence>
<evidence type="ECO:0000259" key="2">
    <source>
        <dbReference type="Pfam" id="PF13349"/>
    </source>
</evidence>
<feature type="compositionally biased region" description="Polar residues" evidence="1">
    <location>
        <begin position="34"/>
        <end position="43"/>
    </location>
</feature>
<proteinExistence type="predicted"/>
<protein>
    <submittedName>
        <fullName evidence="3">DUF4097 domain-containing protein</fullName>
    </submittedName>
</protein>
<dbReference type="Proteomes" id="UP000479132">
    <property type="component" value="Unassembled WGS sequence"/>
</dbReference>
<feature type="domain" description="DUF4097" evidence="2">
    <location>
        <begin position="65"/>
        <end position="157"/>
    </location>
</feature>
<dbReference type="AlphaFoldDB" id="A0A6M1TCU6"/>
<sequence length="163" mass="18076">MELDFDHQSGRLSISSEYNEDKVRSGRREDCPDSYSQYSGSSNDDSYVVCSNIRYELRVPRDIALDVESISSDIKLVGLTGPIRAKSTSGYVDLSWPAKKEADISIKTVSGEAFTDLNNLRFENKRKKIPLVGYKLRGQIGGGGAEVSLESVSGNIFLRKEKT</sequence>
<gene>
    <name evidence="3" type="ORF">G3569_17775</name>
</gene>
<accession>A0A6M1TCU6</accession>
<dbReference type="RefSeq" id="WP_165271437.1">
    <property type="nucleotide sequence ID" value="NZ_JAALLS010000041.1"/>
</dbReference>
<feature type="region of interest" description="Disordered" evidence="1">
    <location>
        <begin position="1"/>
        <end position="43"/>
    </location>
</feature>